<keyword evidence="1" id="KW-0808">Transferase</keyword>
<reference evidence="3 4" key="1">
    <citation type="journal article" date="2010" name="Stand. Genomic Sci.">
        <title>Complete genome sequence of Vulcanisaeta distributa type strain (IC-017).</title>
        <authorList>
            <person name="Mavromatis K."/>
            <person name="Sikorski J."/>
            <person name="Pabst E."/>
            <person name="Teshima H."/>
            <person name="Lapidus A."/>
            <person name="Lucas S."/>
            <person name="Nolan M."/>
            <person name="Glavina Del Rio T."/>
            <person name="Cheng J.F."/>
            <person name="Bruce D."/>
            <person name="Goodwin L."/>
            <person name="Pitluck S."/>
            <person name="Liolios K."/>
            <person name="Ivanova N."/>
            <person name="Mikhailova N."/>
            <person name="Pati A."/>
            <person name="Chen A."/>
            <person name="Palaniappan K."/>
            <person name="Land M."/>
            <person name="Hauser L."/>
            <person name="Chang Y.J."/>
            <person name="Jeffries C.D."/>
            <person name="Rohde M."/>
            <person name="Spring S."/>
            <person name="Goker M."/>
            <person name="Wirth R."/>
            <person name="Woyke T."/>
            <person name="Bristow J."/>
            <person name="Eisen J.A."/>
            <person name="Markowitz V."/>
            <person name="Hugenholtz P."/>
            <person name="Klenk H.P."/>
            <person name="Kyrpides N.C."/>
        </authorList>
    </citation>
    <scope>NUCLEOTIDE SEQUENCE [LARGE SCALE GENOMIC DNA]</scope>
    <source>
        <strain evidence="4">DSM 14429 / JCM 11212 / NBRC 100878 / IC-017</strain>
    </source>
</reference>
<dbReference type="EMBL" id="CP002100">
    <property type="protein sequence ID" value="ADN49991.1"/>
    <property type="molecule type" value="Genomic_DNA"/>
</dbReference>
<dbReference type="Proteomes" id="UP000006681">
    <property type="component" value="Chromosome"/>
</dbReference>
<evidence type="ECO:0000259" key="2">
    <source>
        <dbReference type="Pfam" id="PF00288"/>
    </source>
</evidence>
<accession>E1QUY8</accession>
<name>E1QUY8_VULDI</name>
<dbReference type="PANTHER" id="PTHR42282">
    <property type="entry name" value="PANTOATE KINASE-RELATED"/>
    <property type="match status" value="1"/>
</dbReference>
<protein>
    <recommendedName>
        <fullName evidence="1">Pantoate kinase</fullName>
        <shortName evidence="1">PoK</shortName>
        <ecNumber evidence="1">2.7.1.169</ecNumber>
    </recommendedName>
</protein>
<dbReference type="Pfam" id="PF00288">
    <property type="entry name" value="GHMP_kinases_N"/>
    <property type="match status" value="1"/>
</dbReference>
<proteinExistence type="inferred from homology"/>
<dbReference type="InterPro" id="IPR020568">
    <property type="entry name" value="Ribosomal_Su5_D2-typ_SF"/>
</dbReference>
<comment type="catalytic activity">
    <reaction evidence="1">
        <text>(R)-pantoate + ATP = (R)-4-phosphopantoate + ADP + H(+)</text>
        <dbReference type="Rhea" id="RHEA:28246"/>
        <dbReference type="ChEBI" id="CHEBI:15378"/>
        <dbReference type="ChEBI" id="CHEBI:15980"/>
        <dbReference type="ChEBI" id="CHEBI:30616"/>
        <dbReference type="ChEBI" id="CHEBI:61294"/>
        <dbReference type="ChEBI" id="CHEBI:456216"/>
        <dbReference type="EC" id="2.7.1.169"/>
    </reaction>
</comment>
<evidence type="ECO:0000313" key="3">
    <source>
        <dbReference type="EMBL" id="ADN49991.1"/>
    </source>
</evidence>
<keyword evidence="1 3" id="KW-0418">Kinase</keyword>
<dbReference type="OrthoDB" id="85822at2157"/>
<evidence type="ECO:0000256" key="1">
    <source>
        <dbReference type="HAMAP-Rule" id="MF_02223"/>
    </source>
</evidence>
<feature type="domain" description="GHMP kinase N-terminal" evidence="2">
    <location>
        <begin position="63"/>
        <end position="135"/>
    </location>
</feature>
<keyword evidence="1" id="KW-0173">Coenzyme A biosynthesis</keyword>
<dbReference type="AlphaFoldDB" id="E1QUY8"/>
<dbReference type="InterPro" id="IPR012043">
    <property type="entry name" value="PoK"/>
</dbReference>
<dbReference type="PIRSF" id="PIRSF016896">
    <property type="entry name" value="GHMP_arc_MJ0969"/>
    <property type="match status" value="1"/>
</dbReference>
<dbReference type="eggNOG" id="arCOG04263">
    <property type="taxonomic scope" value="Archaea"/>
</dbReference>
<dbReference type="EC" id="2.7.1.169" evidence="1"/>
<dbReference type="HAMAP" id="MF_02223">
    <property type="entry name" value="Pantoate_kinase"/>
    <property type="match status" value="1"/>
</dbReference>
<reference evidence="4" key="2">
    <citation type="journal article" date="2010" name="Stand. Genomic Sci.">
        <title>Complete genome sequence of Vulcanisaeta distributa type strain (IC-017T).</title>
        <authorList>
            <person name="Mavromatis K."/>
            <person name="Sikorski J."/>
            <person name="Pabst E."/>
            <person name="Teshima H."/>
            <person name="Lapidus A."/>
            <person name="Lucas S."/>
            <person name="Nolan M."/>
            <person name="Glavina Del Rio T."/>
            <person name="Cheng J."/>
            <person name="Bruce D."/>
            <person name="Goodwin L."/>
            <person name="Pitluck S."/>
            <person name="Liolios K."/>
            <person name="Ivanova N."/>
            <person name="Mikhailova N."/>
            <person name="Pati A."/>
            <person name="Chen A."/>
            <person name="Palaniappan K."/>
            <person name="Land M."/>
            <person name="Hauser L."/>
            <person name="Chang Y."/>
            <person name="Jeffries C."/>
            <person name="Rohde M."/>
            <person name="Spring S."/>
            <person name="Goker M."/>
            <person name="Wirth R."/>
            <person name="Woyke T."/>
            <person name="Bristow J."/>
            <person name="Eisen J."/>
            <person name="Markowitz V."/>
            <person name="Hugenholtz P."/>
            <person name="Klenk H."/>
            <person name="Kyrpides N."/>
        </authorList>
    </citation>
    <scope>NUCLEOTIDE SEQUENCE [LARGE SCALE GENOMIC DNA]</scope>
    <source>
        <strain evidence="4">DSM 14429 / JCM 11212 / NBRC 100878 / IC-017</strain>
    </source>
</reference>
<comment type="pathway">
    <text evidence="1">Cofactor biosynthesis; coenzyme A biosynthesis.</text>
</comment>
<comment type="function">
    <text evidence="1">Phosphorylates (R)-pantoate to form (R)-4-phosphopantoate in the CoA biosynthesis pathway.</text>
</comment>
<keyword evidence="1" id="KW-0547">Nucleotide-binding</keyword>
<organism evidence="3 4">
    <name type="scientific">Vulcanisaeta distributa (strain DSM 14429 / JCM 11212 / NBRC 100878 / IC-017)</name>
    <dbReference type="NCBI Taxonomy" id="572478"/>
    <lineage>
        <taxon>Archaea</taxon>
        <taxon>Thermoproteota</taxon>
        <taxon>Thermoprotei</taxon>
        <taxon>Thermoproteales</taxon>
        <taxon>Thermoproteaceae</taxon>
        <taxon>Vulcanisaeta</taxon>
    </lineage>
</organism>
<comment type="similarity">
    <text evidence="1">Belongs to the GHMP kinase family. PoK subfamily.</text>
</comment>
<dbReference type="GO" id="GO:0015937">
    <property type="term" value="P:coenzyme A biosynthetic process"/>
    <property type="evidence" value="ECO:0007669"/>
    <property type="project" value="UniProtKB-UniRule"/>
</dbReference>
<dbReference type="GO" id="GO:0016301">
    <property type="term" value="F:kinase activity"/>
    <property type="evidence" value="ECO:0007669"/>
    <property type="project" value="UniProtKB-UniRule"/>
</dbReference>
<dbReference type="SUPFAM" id="SSF54211">
    <property type="entry name" value="Ribosomal protein S5 domain 2-like"/>
    <property type="match status" value="1"/>
</dbReference>
<gene>
    <name evidence="3" type="ordered locus">Vdis_0595</name>
</gene>
<dbReference type="UniPathway" id="UPA00241"/>
<dbReference type="PANTHER" id="PTHR42282:SF1">
    <property type="entry name" value="PANTOATE KINASE"/>
    <property type="match status" value="1"/>
</dbReference>
<dbReference type="HOGENOM" id="CLU_081191_1_0_2"/>
<sequence length="285" mass="31292">MPLAMIIIDVPLHITSIWLPIYGNDPVNTGSLGCGIVIRPGVRFMFKPTASPTRYGIDHVDLALRELGVNAEVNYSSPVQLGVGYGMSAALALGTALGAAVIARKPLIKAAQVAHVIEVRLGTGLGDVIAEYYGGGIELRLRAGAPGIGIIDRIPYPRDLAIVTADLGRYSTSDMLRELRDKLATLGSKYVNELISEPTYEKFTELSTAFSREVGFLTRDLEDRVKPCARYADAYYVKKRVLVFLTRRDEVEALINCLRTVGYEVRVFEPSNEGVRVMINKDVFK</sequence>
<keyword evidence="1" id="KW-0067">ATP-binding</keyword>
<dbReference type="STRING" id="572478.Vdis_0595"/>
<dbReference type="KEGG" id="vdi:Vdis_0595"/>
<dbReference type="InterPro" id="IPR006204">
    <property type="entry name" value="GHMP_kinase_N_dom"/>
</dbReference>
<keyword evidence="4" id="KW-1185">Reference proteome</keyword>
<dbReference type="GO" id="GO:0005524">
    <property type="term" value="F:ATP binding"/>
    <property type="evidence" value="ECO:0007669"/>
    <property type="project" value="UniProtKB-KW"/>
</dbReference>
<evidence type="ECO:0000313" key="4">
    <source>
        <dbReference type="Proteomes" id="UP000006681"/>
    </source>
</evidence>